<sequence>MKRLVLPFVALIFFLAGCSGEDGQMGIKEKVDQYSANKEAEAASITGSELIIGENKEERYDLPDDEFFVSIAPFINYTHPCEFHSLTGCQGELESKEIHVKITDGEGEVHVDENMETLENGFIDLWLPRDREYDITITYGDYETEGSFSTYENDSTCLTDFQLEK</sequence>
<dbReference type="Pfam" id="PF21172">
    <property type="entry name" value="CueP"/>
    <property type="match status" value="1"/>
</dbReference>
<comment type="caution">
    <text evidence="1">The sequence shown here is derived from an EMBL/GenBank/DDBJ whole genome shotgun (WGS) entry which is preliminary data.</text>
</comment>
<gene>
    <name evidence="1" type="ORF">GCM10022378_07120</name>
</gene>
<protein>
    <submittedName>
        <fullName evidence="1">CueP family metal-binding protein</fullName>
    </submittedName>
</protein>
<accession>A0ABP7EKM8</accession>
<dbReference type="NCBIfam" id="NF038094">
    <property type="entry name" value="CueP_fam"/>
    <property type="match status" value="1"/>
</dbReference>
<name>A0ABP7EKM8_9STAP</name>
<evidence type="ECO:0000313" key="2">
    <source>
        <dbReference type="Proteomes" id="UP001500920"/>
    </source>
</evidence>
<dbReference type="InterPro" id="IPR047808">
    <property type="entry name" value="CueP-like"/>
</dbReference>
<dbReference type="EMBL" id="BAABCK010000013">
    <property type="protein sequence ID" value="GAA3719512.1"/>
    <property type="molecule type" value="Genomic_DNA"/>
</dbReference>
<dbReference type="RefSeq" id="WP_344701481.1">
    <property type="nucleotide sequence ID" value="NZ_BAABCK010000013.1"/>
</dbReference>
<dbReference type="Proteomes" id="UP001500920">
    <property type="component" value="Unassembled WGS sequence"/>
</dbReference>
<organism evidence="1 2">
    <name type="scientific">Salinicoccus jeotgali</name>
    <dbReference type="NCBI Taxonomy" id="381634"/>
    <lineage>
        <taxon>Bacteria</taxon>
        <taxon>Bacillati</taxon>
        <taxon>Bacillota</taxon>
        <taxon>Bacilli</taxon>
        <taxon>Bacillales</taxon>
        <taxon>Staphylococcaceae</taxon>
        <taxon>Salinicoccus</taxon>
    </lineage>
</organism>
<proteinExistence type="predicted"/>
<reference evidence="2" key="1">
    <citation type="journal article" date="2019" name="Int. J. Syst. Evol. Microbiol.">
        <title>The Global Catalogue of Microorganisms (GCM) 10K type strain sequencing project: providing services to taxonomists for standard genome sequencing and annotation.</title>
        <authorList>
            <consortium name="The Broad Institute Genomics Platform"/>
            <consortium name="The Broad Institute Genome Sequencing Center for Infectious Disease"/>
            <person name="Wu L."/>
            <person name="Ma J."/>
        </authorList>
    </citation>
    <scope>NUCLEOTIDE SEQUENCE [LARGE SCALE GENOMIC DNA]</scope>
    <source>
        <strain evidence="2">JCM 16981</strain>
    </source>
</reference>
<evidence type="ECO:0000313" key="1">
    <source>
        <dbReference type="EMBL" id="GAA3719512.1"/>
    </source>
</evidence>
<dbReference type="PROSITE" id="PS51257">
    <property type="entry name" value="PROKAR_LIPOPROTEIN"/>
    <property type="match status" value="1"/>
</dbReference>
<keyword evidence="2" id="KW-1185">Reference proteome</keyword>
<dbReference type="Gene3D" id="2.60.40.3700">
    <property type="match status" value="1"/>
</dbReference>